<feature type="signal peptide" evidence="1">
    <location>
        <begin position="1"/>
        <end position="25"/>
    </location>
</feature>
<accession>A0A9D2MHH0</accession>
<reference evidence="2" key="2">
    <citation type="submission" date="2021-04" db="EMBL/GenBank/DDBJ databases">
        <authorList>
            <person name="Gilroy R."/>
        </authorList>
    </citation>
    <scope>NUCLEOTIDE SEQUENCE</scope>
    <source>
        <strain evidence="2">ChiHjej9B8-13557</strain>
    </source>
</reference>
<organism evidence="2 3">
    <name type="scientific">Candidatus Faecalibacterium faecipullorum</name>
    <dbReference type="NCBI Taxonomy" id="2838578"/>
    <lineage>
        <taxon>Bacteria</taxon>
        <taxon>Bacillati</taxon>
        <taxon>Bacillota</taxon>
        <taxon>Clostridia</taxon>
        <taxon>Eubacteriales</taxon>
        <taxon>Oscillospiraceae</taxon>
        <taxon>Faecalibacterium</taxon>
    </lineage>
</organism>
<comment type="caution">
    <text evidence="2">The sequence shown here is derived from an EMBL/GenBank/DDBJ whole genome shotgun (WGS) entry which is preliminary data.</text>
</comment>
<keyword evidence="1" id="KW-0732">Signal</keyword>
<evidence type="ECO:0008006" key="4">
    <source>
        <dbReference type="Google" id="ProtNLM"/>
    </source>
</evidence>
<dbReference type="EMBL" id="DWXX01000149">
    <property type="protein sequence ID" value="HJB59628.1"/>
    <property type="molecule type" value="Genomic_DNA"/>
</dbReference>
<sequence length="192" mass="21230">MRKKRIWLVLLAVLALVALSGCTQPKQVGSQCMPSTAQLVAEITPDVEVSTNDQNLRSGTAAAANYVIRNRYNPGSGEEVGPLSQEMRTVSETERYNSLSAPSTPNAVEMSRTFVYPGDWSEGDVAHAISMVIQQMDIQLPADNKNRQFNPDSYLSYTYDYSVSVYQIYGDRNTAWIIGVGVTQTAKEEHKT</sequence>
<dbReference type="PROSITE" id="PS51257">
    <property type="entry name" value="PROKAR_LIPOPROTEIN"/>
    <property type="match status" value="1"/>
</dbReference>
<dbReference type="AlphaFoldDB" id="A0A9D2MHH0"/>
<gene>
    <name evidence="2" type="ORF">H9771_08275</name>
</gene>
<feature type="chain" id="PRO_5039368276" description="Lipoprotein" evidence="1">
    <location>
        <begin position="26"/>
        <end position="192"/>
    </location>
</feature>
<evidence type="ECO:0000313" key="3">
    <source>
        <dbReference type="Proteomes" id="UP000824211"/>
    </source>
</evidence>
<name>A0A9D2MHH0_9FIRM</name>
<evidence type="ECO:0000256" key="1">
    <source>
        <dbReference type="SAM" id="SignalP"/>
    </source>
</evidence>
<protein>
    <recommendedName>
        <fullName evidence="4">Lipoprotein</fullName>
    </recommendedName>
</protein>
<dbReference type="Proteomes" id="UP000824211">
    <property type="component" value="Unassembled WGS sequence"/>
</dbReference>
<proteinExistence type="predicted"/>
<evidence type="ECO:0000313" key="2">
    <source>
        <dbReference type="EMBL" id="HJB59628.1"/>
    </source>
</evidence>
<reference evidence="2" key="1">
    <citation type="journal article" date="2021" name="PeerJ">
        <title>Extensive microbial diversity within the chicken gut microbiome revealed by metagenomics and culture.</title>
        <authorList>
            <person name="Gilroy R."/>
            <person name="Ravi A."/>
            <person name="Getino M."/>
            <person name="Pursley I."/>
            <person name="Horton D.L."/>
            <person name="Alikhan N.F."/>
            <person name="Baker D."/>
            <person name="Gharbi K."/>
            <person name="Hall N."/>
            <person name="Watson M."/>
            <person name="Adriaenssens E.M."/>
            <person name="Foster-Nyarko E."/>
            <person name="Jarju S."/>
            <person name="Secka A."/>
            <person name="Antonio M."/>
            <person name="Oren A."/>
            <person name="Chaudhuri R.R."/>
            <person name="La Ragione R."/>
            <person name="Hildebrand F."/>
            <person name="Pallen M.J."/>
        </authorList>
    </citation>
    <scope>NUCLEOTIDE SEQUENCE</scope>
    <source>
        <strain evidence="2">ChiHjej9B8-13557</strain>
    </source>
</reference>